<gene>
    <name evidence="1" type="ORF">XBKB1_660018</name>
</gene>
<comment type="caution">
    <text evidence="1">The sequence shown here is derived from an EMBL/GenBank/DDBJ whole genome shotgun (WGS) entry which is preliminary data.</text>
</comment>
<accession>A0A077Q089</accession>
<evidence type="ECO:0000313" key="1">
    <source>
        <dbReference type="EMBL" id="CDH26406.1"/>
    </source>
</evidence>
<dbReference type="EMBL" id="CBSZ010000402">
    <property type="protein sequence ID" value="CDH26406.1"/>
    <property type="molecule type" value="Genomic_DNA"/>
</dbReference>
<reference evidence="1" key="1">
    <citation type="submission" date="2013-07" db="EMBL/GenBank/DDBJ databases">
        <title>Sub-species coevolution in mutualistic symbiosis.</title>
        <authorList>
            <person name="Murfin K."/>
            <person name="Klassen J."/>
            <person name="Lee M."/>
            <person name="Forst S."/>
            <person name="Stock P."/>
            <person name="Goodrich-Blair H."/>
        </authorList>
    </citation>
    <scope>NUCLEOTIDE SEQUENCE [LARGE SCALE GENOMIC DNA]</scope>
    <source>
        <strain evidence="1">Kraussei Becker Underwood</strain>
    </source>
</reference>
<dbReference type="InterPro" id="IPR054440">
    <property type="entry name" value="Gp32-like"/>
</dbReference>
<dbReference type="RefSeq" id="WP_051875439.1">
    <property type="nucleotide sequence ID" value="NZ_CAWLXS010000065.1"/>
</dbReference>
<proteinExistence type="predicted"/>
<dbReference type="AlphaFoldDB" id="A0A077Q089"/>
<dbReference type="Proteomes" id="UP000028493">
    <property type="component" value="Unassembled WGS sequence"/>
</dbReference>
<name>A0A077Q089_XENBV</name>
<protein>
    <submittedName>
        <fullName evidence="1">Uncharacterized protein</fullName>
    </submittedName>
</protein>
<dbReference type="HOGENOM" id="CLU_1748420_0_0_6"/>
<dbReference type="Pfam" id="PF22764">
    <property type="entry name" value="E217_Gp32"/>
    <property type="match status" value="1"/>
</dbReference>
<organism evidence="1">
    <name type="scientific">Xenorhabdus bovienii str. kraussei Becker Underwood</name>
    <dbReference type="NCBI Taxonomy" id="1398204"/>
    <lineage>
        <taxon>Bacteria</taxon>
        <taxon>Pseudomonadati</taxon>
        <taxon>Pseudomonadota</taxon>
        <taxon>Gammaproteobacteria</taxon>
        <taxon>Enterobacterales</taxon>
        <taxon>Morganellaceae</taxon>
        <taxon>Xenorhabdus</taxon>
    </lineage>
</organism>
<sequence>MPMGHNPRTITSANSVLMLRCKGIYDDYVTINGFQADNAWEFGEVTLGETRIGVDGKQSMGYIPHETPWTLYLEANSPSTQILENIRKDFNSNMEARYIDIIVEMPSIGKRYSGTGGLISMTGGASGKKLLDGTSYKFNMITNGAEEIA</sequence>